<feature type="compositionally biased region" description="Polar residues" evidence="4">
    <location>
        <begin position="76"/>
        <end position="86"/>
    </location>
</feature>
<dbReference type="AlphaFoldDB" id="A0A9W8YQJ2"/>
<evidence type="ECO:0000256" key="2">
    <source>
        <dbReference type="ARBA" id="ARBA00023015"/>
    </source>
</evidence>
<dbReference type="InterPro" id="IPR040168">
    <property type="entry name" value="Not2/3/5"/>
</dbReference>
<proteinExistence type="inferred from homology"/>
<comment type="caution">
    <text evidence="6">The sequence shown here is derived from an EMBL/GenBank/DDBJ whole genome shotgun (WGS) entry which is preliminary data.</text>
</comment>
<dbReference type="GO" id="GO:0030015">
    <property type="term" value="C:CCR4-NOT core complex"/>
    <property type="evidence" value="ECO:0007669"/>
    <property type="project" value="InterPro"/>
</dbReference>
<evidence type="ECO:0000256" key="3">
    <source>
        <dbReference type="ARBA" id="ARBA00023163"/>
    </source>
</evidence>
<dbReference type="GO" id="GO:0000289">
    <property type="term" value="P:nuclear-transcribed mRNA poly(A) tail shortening"/>
    <property type="evidence" value="ECO:0007669"/>
    <property type="project" value="UniProtKB-ARBA"/>
</dbReference>
<dbReference type="Gene3D" id="2.30.30.1020">
    <property type="entry name" value="CCR4-NOT complex subunit 2/3/5, C-terminal domain"/>
    <property type="match status" value="1"/>
</dbReference>
<reference evidence="6" key="1">
    <citation type="submission" date="2022-10" db="EMBL/GenBank/DDBJ databases">
        <title>Tapping the CABI collections for fungal endophytes: first genome assemblies for Collariella, Neodidymelliopsis, Ascochyta clinopodiicola, Didymella pomorum, Didymosphaeria variabile, Neocosmospora piperis and Neocucurbitaria cava.</title>
        <authorList>
            <person name="Hill R."/>
        </authorList>
    </citation>
    <scope>NUCLEOTIDE SEQUENCE</scope>
    <source>
        <strain evidence="6">IMI 355082</strain>
    </source>
</reference>
<protein>
    <submittedName>
        <fullName evidence="6">Transcriptional regulator</fullName>
    </submittedName>
</protein>
<feature type="domain" description="NOT2/NOT3/NOT5 C-terminal" evidence="5">
    <location>
        <begin position="372"/>
        <end position="489"/>
    </location>
</feature>
<name>A0A9W8YQJ2_9PEZI</name>
<dbReference type="GO" id="GO:0006355">
    <property type="term" value="P:regulation of DNA-templated transcription"/>
    <property type="evidence" value="ECO:0007669"/>
    <property type="project" value="InterPro"/>
</dbReference>
<feature type="compositionally biased region" description="Low complexity" evidence="4">
    <location>
        <begin position="138"/>
        <end position="147"/>
    </location>
</feature>
<dbReference type="InterPro" id="IPR007282">
    <property type="entry name" value="NOT2/3/5_C"/>
</dbReference>
<dbReference type="PANTHER" id="PTHR23326">
    <property type="entry name" value="CCR4 NOT-RELATED"/>
    <property type="match status" value="1"/>
</dbReference>
<keyword evidence="7" id="KW-1185">Reference proteome</keyword>
<sequence>MSRTGSFPQPVRGMPNGFGAGQQAQHTGRAGASRLPNGKLAIPVNNNAGWAFGGSVPMGSGGIPNPSRQLGGGATFAQSLSGSTPATPLDLADFPSLNNNPQMTGAPANQPSMWGGQAARNLGGPQRNPSTSIPPPSQQDDPFSPGSRLSSSQNSFRFGSQASMGQSQQPQPTGGEEFPPLARNGNGEIGQERNASLVSAMGGMSFGSQGGVGLASTQAGRSGNGLLNAVTAQARTVEARSPVGKRLSEGVSSLADDEVRRGSVFREDGPSFAQPGIADAAGPTSDLRNSLGAIGNDGTTSKAGDIPAEGSASAGPEDPLAGMSEADKWGIKGLLALMGKYPTYSALVHGMDTRDFHLDLDSQERISEQQFSLFHHAPPRPAQPNYTLPECYTVRNTQPIEQKVTSFTEETLIYMFYANPQDRHQYLAAQELYNRNWRWHKTLRCWLTKDPEMQPVLIAPETERGYYVVWNANTWERQRRELVLVYSDLESLPQQNGGAPRT</sequence>
<keyword evidence="2" id="KW-0805">Transcription regulation</keyword>
<feature type="region of interest" description="Disordered" evidence="4">
    <location>
        <begin position="291"/>
        <end position="320"/>
    </location>
</feature>
<dbReference type="Proteomes" id="UP001140453">
    <property type="component" value="Unassembled WGS sequence"/>
</dbReference>
<organism evidence="6 7">
    <name type="scientific">Gnomoniopsis smithogilvyi</name>
    <dbReference type="NCBI Taxonomy" id="1191159"/>
    <lineage>
        <taxon>Eukaryota</taxon>
        <taxon>Fungi</taxon>
        <taxon>Dikarya</taxon>
        <taxon>Ascomycota</taxon>
        <taxon>Pezizomycotina</taxon>
        <taxon>Sordariomycetes</taxon>
        <taxon>Sordariomycetidae</taxon>
        <taxon>Diaporthales</taxon>
        <taxon>Gnomoniaceae</taxon>
        <taxon>Gnomoniopsis</taxon>
    </lineage>
</organism>
<keyword evidence="3" id="KW-0804">Transcription</keyword>
<dbReference type="Pfam" id="PF04153">
    <property type="entry name" value="NOT2_3_5_C"/>
    <property type="match status" value="1"/>
</dbReference>
<gene>
    <name evidence="6" type="primary">CDC36</name>
    <name evidence="6" type="ORF">N0V93_004147</name>
</gene>
<dbReference type="InterPro" id="IPR038635">
    <property type="entry name" value="CCR4-NOT_su2/3/5_C_sf"/>
</dbReference>
<evidence type="ECO:0000256" key="1">
    <source>
        <dbReference type="ARBA" id="ARBA00007682"/>
    </source>
</evidence>
<evidence type="ECO:0000313" key="6">
    <source>
        <dbReference type="EMBL" id="KAJ4390551.1"/>
    </source>
</evidence>
<feature type="region of interest" description="Disordered" evidence="4">
    <location>
        <begin position="1"/>
        <end position="35"/>
    </location>
</feature>
<evidence type="ECO:0000259" key="5">
    <source>
        <dbReference type="Pfam" id="PF04153"/>
    </source>
</evidence>
<dbReference type="OrthoDB" id="258627at2759"/>
<accession>A0A9W8YQJ2</accession>
<feature type="region of interest" description="Disordered" evidence="4">
    <location>
        <begin position="62"/>
        <end position="188"/>
    </location>
</feature>
<feature type="compositionally biased region" description="Polar residues" evidence="4">
    <location>
        <begin position="96"/>
        <end position="112"/>
    </location>
</feature>
<evidence type="ECO:0000313" key="7">
    <source>
        <dbReference type="Proteomes" id="UP001140453"/>
    </source>
</evidence>
<feature type="compositionally biased region" description="Polar residues" evidence="4">
    <location>
        <begin position="148"/>
        <end position="172"/>
    </location>
</feature>
<comment type="similarity">
    <text evidence="1">Belongs to the CNOT2/3/5 family.</text>
</comment>
<dbReference type="EMBL" id="JAPEVB010000003">
    <property type="protein sequence ID" value="KAJ4390551.1"/>
    <property type="molecule type" value="Genomic_DNA"/>
</dbReference>
<evidence type="ECO:0000256" key="4">
    <source>
        <dbReference type="SAM" id="MobiDB-lite"/>
    </source>
</evidence>